<evidence type="ECO:0000313" key="3">
    <source>
        <dbReference type="Proteomes" id="UP000670947"/>
    </source>
</evidence>
<dbReference type="InterPro" id="IPR050490">
    <property type="entry name" value="Bact_solute-bd_prot1"/>
</dbReference>
<feature type="chain" id="PRO_5045246194" evidence="1">
    <location>
        <begin position="24"/>
        <end position="595"/>
    </location>
</feature>
<dbReference type="SUPFAM" id="SSF53850">
    <property type="entry name" value="Periplasmic binding protein-like II"/>
    <property type="match status" value="1"/>
</dbReference>
<keyword evidence="1" id="KW-0732">Signal</keyword>
<dbReference type="EMBL" id="JAGGDJ010000002">
    <property type="protein sequence ID" value="MBO7743377.1"/>
    <property type="molecule type" value="Genomic_DNA"/>
</dbReference>
<dbReference type="Proteomes" id="UP000670947">
    <property type="component" value="Unassembled WGS sequence"/>
</dbReference>
<dbReference type="Gene3D" id="3.40.190.10">
    <property type="entry name" value="Periplasmic binding protein-like II"/>
    <property type="match status" value="2"/>
</dbReference>
<name>A0ABS3W4Y6_9BACL</name>
<dbReference type="PANTHER" id="PTHR43649">
    <property type="entry name" value="ARABINOSE-BINDING PROTEIN-RELATED"/>
    <property type="match status" value="1"/>
</dbReference>
<comment type="caution">
    <text evidence="2">The sequence shown here is derived from an EMBL/GenBank/DDBJ whole genome shotgun (WGS) entry which is preliminary data.</text>
</comment>
<dbReference type="PROSITE" id="PS51257">
    <property type="entry name" value="PROKAR_LIPOPROTEIN"/>
    <property type="match status" value="1"/>
</dbReference>
<accession>A0ABS3W4Y6</accession>
<evidence type="ECO:0000313" key="2">
    <source>
        <dbReference type="EMBL" id="MBO7743377.1"/>
    </source>
</evidence>
<organism evidence="2 3">
    <name type="scientific">Paenibacillus artemisiicola</name>
    <dbReference type="NCBI Taxonomy" id="1172618"/>
    <lineage>
        <taxon>Bacteria</taxon>
        <taxon>Bacillati</taxon>
        <taxon>Bacillota</taxon>
        <taxon>Bacilli</taxon>
        <taxon>Bacillales</taxon>
        <taxon>Paenibacillaceae</taxon>
        <taxon>Paenibacillus</taxon>
    </lineage>
</organism>
<keyword evidence="3" id="KW-1185">Reference proteome</keyword>
<reference evidence="2 3" key="1">
    <citation type="submission" date="2021-03" db="EMBL/GenBank/DDBJ databases">
        <title>Paenibacillus artemisicola MWE-103 whole genome sequence.</title>
        <authorList>
            <person name="Ham Y.J."/>
        </authorList>
    </citation>
    <scope>NUCLEOTIDE SEQUENCE [LARGE SCALE GENOMIC DNA]</scope>
    <source>
        <strain evidence="2 3">MWE-103</strain>
    </source>
</reference>
<protein>
    <submittedName>
        <fullName evidence="2">Extracellular solute-binding protein</fullName>
    </submittedName>
</protein>
<dbReference type="PANTHER" id="PTHR43649:SF12">
    <property type="entry name" value="DIACETYLCHITOBIOSE BINDING PROTEIN DASA"/>
    <property type="match status" value="1"/>
</dbReference>
<evidence type="ECO:0000256" key="1">
    <source>
        <dbReference type="SAM" id="SignalP"/>
    </source>
</evidence>
<dbReference type="RefSeq" id="WP_208846413.1">
    <property type="nucleotide sequence ID" value="NZ_JAGGDJ010000002.1"/>
</dbReference>
<proteinExistence type="predicted"/>
<gene>
    <name evidence="2" type="ORF">I8J29_04170</name>
</gene>
<feature type="signal peptide" evidence="1">
    <location>
        <begin position="1"/>
        <end position="23"/>
    </location>
</feature>
<sequence>MKQGWKRGAKSALVMTAAAALIAGCSGKGNEAPAANNEANGNTAAPAEKTHYNLYAPAMTTPINLDGPITQEVMKQSGVNWDKVEIGNGGDLSQQINLKLAAGTFPDAIILPSDSLVWSRLINEKKLLPLDDYFNQPDKYPNLAKIDNRIIDYWRASDGHIYFVPSAYEPVIDNPSAWQGNAQGLWVQSSILKKAGMTADDLRTLDGFEKYLNAVKGIKDDKGRAMIPLSLGGENFAGLEIVMSMFGVRSTDNGFNEQPDGTVVPDYKLPGFKDAFAWLNHQYLNGLLDPETAFQKKDLFKEKVNNLRFGAMLFGGWDNPNVTTLKNRNIPEAITYNALEKQGFPDGWFDPAPLPAVQAIKPAQYANYNPFGTNGTGISAKIKDPDRLMKGLDWMQTNEAFVLMEYGPESMGAYKLEDGAAVENYDVFRGPKFWGGDNGGMASVTQYGFWWWKNLASVGSSHIKTMESPWPAYNAMLYKAEEINHRQGTFGLTPKAARIKPTIGGTVEKYGPVQSDIRLKYYAKMLLAKNDGDFEAAYNQFLNEMKVRGHDEETIAEFNKDYQAYSDTPAGKITVDIKKTLPRNVYSDKPAIIGE</sequence>